<evidence type="ECO:0000313" key="6">
    <source>
        <dbReference type="EMBL" id="CCD63699.1"/>
    </source>
</evidence>
<dbReference type="FunCoup" id="O76608">
    <property type="interactions" value="2"/>
</dbReference>
<dbReference type="InterPro" id="IPR050976">
    <property type="entry name" value="Snaclec"/>
</dbReference>
<dbReference type="InterPro" id="IPR000859">
    <property type="entry name" value="CUB_dom"/>
</dbReference>
<feature type="signal peptide" evidence="3">
    <location>
        <begin position="1"/>
        <end position="17"/>
    </location>
</feature>
<dbReference type="KEGG" id="cel:CELE_T07H3.4"/>
<dbReference type="CDD" id="cd00037">
    <property type="entry name" value="CLECT"/>
    <property type="match status" value="2"/>
</dbReference>
<keyword evidence="3" id="KW-0732">Signal</keyword>
<dbReference type="InParanoid" id="O76608"/>
<dbReference type="Pfam" id="PF00431">
    <property type="entry name" value="CUB"/>
    <property type="match status" value="1"/>
</dbReference>
<feature type="domain" description="C-type lectin" evidence="5">
    <location>
        <begin position="30"/>
        <end position="137"/>
    </location>
</feature>
<dbReference type="EMBL" id="BX284602">
    <property type="protein sequence ID" value="CCD63699.1"/>
    <property type="molecule type" value="Genomic_DNA"/>
</dbReference>
<dbReference type="GeneID" id="188250"/>
<dbReference type="OrthoDB" id="6365689at2759"/>
<dbReference type="SMART" id="SM00042">
    <property type="entry name" value="CUB"/>
    <property type="match status" value="1"/>
</dbReference>
<evidence type="ECO:0000256" key="2">
    <source>
        <dbReference type="PROSITE-ProRule" id="PRU00059"/>
    </source>
</evidence>
<dbReference type="CDD" id="cd00041">
    <property type="entry name" value="CUB"/>
    <property type="match status" value="1"/>
</dbReference>
<keyword evidence="7" id="KW-1185">Reference proteome</keyword>
<proteinExistence type="predicted"/>
<comment type="caution">
    <text evidence="2">Lacks conserved residue(s) required for the propagation of feature annotation.</text>
</comment>
<dbReference type="AlphaFoldDB" id="O76608"/>
<evidence type="ECO:0000313" key="7">
    <source>
        <dbReference type="Proteomes" id="UP000001940"/>
    </source>
</evidence>
<sequence length="421" mass="47573">MQHSLILLLVFIFLASASKDPICTHGYKLVKNRCLKLFSEPSNYENAQRQCYQHGGPLVTIRSKEENLDVLALAGKGHNLWIGLYCFTVLDQNGSLSNCIWDDSLGTAEQYHAFESFAGSGSRETPCVTVNTTTGYWISTKYENGMYPFVCEMPTTIEDDCQNNYNGYCYIPHSEAKSFENAQKSCEEECGNLVSIHSANENLYLNILAYNFLPGEYIYIGGMVQDFGFSRWTDGSRWSYEKFDRILKRKNGECVVVAGDWEDVIPIDQWVTTPCNRIRQYFCKRPAGEKCLGGRPKEIGPLVSYTCNSTLLQTPGIIVSPQSQERQYCEYQMHTPGFYSILLTFTTFDLDPKSDELKVYDGDSEQNRLIGTFKGNNEISVTSSGSAMFVTYRSNGTGSGKGFEAKFQNYHYPNPLKKSNQ</sequence>
<name>O76608_CAEEL</name>
<dbReference type="eggNOG" id="KOG4297">
    <property type="taxonomic scope" value="Eukaryota"/>
</dbReference>
<dbReference type="Gene3D" id="2.60.120.290">
    <property type="entry name" value="Spermadhesin, CUB domain"/>
    <property type="match status" value="1"/>
</dbReference>
<dbReference type="Bgee" id="WBGene00020327">
    <property type="expression patterns" value="Expressed in larva"/>
</dbReference>
<protein>
    <submittedName>
        <fullName evidence="6">C-type LECtin</fullName>
    </submittedName>
</protein>
<feature type="domain" description="CUB" evidence="4">
    <location>
        <begin position="307"/>
        <end position="410"/>
    </location>
</feature>
<evidence type="ECO:0000259" key="5">
    <source>
        <dbReference type="PROSITE" id="PS50041"/>
    </source>
</evidence>
<dbReference type="InterPro" id="IPR016187">
    <property type="entry name" value="CTDL_fold"/>
</dbReference>
<keyword evidence="1" id="KW-1015">Disulfide bond</keyword>
<dbReference type="AGR" id="WB:WBGene00020327"/>
<dbReference type="InterPro" id="IPR016186">
    <property type="entry name" value="C-type_lectin-like/link_sf"/>
</dbReference>
<dbReference type="UCSC" id="T07H3.4">
    <property type="organism name" value="c. elegans"/>
</dbReference>
<dbReference type="WormBase" id="T07H3.4">
    <property type="protein sequence ID" value="CE38632"/>
    <property type="gene ID" value="WBGene00020327"/>
    <property type="gene designation" value="clec-21"/>
</dbReference>
<dbReference type="PANTHER" id="PTHR22991">
    <property type="entry name" value="PROTEIN CBG13490"/>
    <property type="match status" value="1"/>
</dbReference>
<dbReference type="RefSeq" id="NP_494002.2">
    <property type="nucleotide sequence ID" value="NM_061601.2"/>
</dbReference>
<organism evidence="6 7">
    <name type="scientific">Caenorhabditis elegans</name>
    <dbReference type="NCBI Taxonomy" id="6239"/>
    <lineage>
        <taxon>Eukaryota</taxon>
        <taxon>Metazoa</taxon>
        <taxon>Ecdysozoa</taxon>
        <taxon>Nematoda</taxon>
        <taxon>Chromadorea</taxon>
        <taxon>Rhabditida</taxon>
        <taxon>Rhabditina</taxon>
        <taxon>Rhabditomorpha</taxon>
        <taxon>Rhabditoidea</taxon>
        <taxon>Rhabditidae</taxon>
        <taxon>Peloderinae</taxon>
        <taxon>Caenorhabditis</taxon>
    </lineage>
</organism>
<dbReference type="SUPFAM" id="SSF49854">
    <property type="entry name" value="Spermadhesin, CUB domain"/>
    <property type="match status" value="1"/>
</dbReference>
<dbReference type="InterPro" id="IPR001304">
    <property type="entry name" value="C-type_lectin-like"/>
</dbReference>
<dbReference type="Pfam" id="PF00059">
    <property type="entry name" value="Lectin_C"/>
    <property type="match status" value="2"/>
</dbReference>
<evidence type="ECO:0000256" key="1">
    <source>
        <dbReference type="ARBA" id="ARBA00023157"/>
    </source>
</evidence>
<dbReference type="PIR" id="T33375">
    <property type="entry name" value="T33375"/>
</dbReference>
<gene>
    <name evidence="6 8" type="primary">clec-21</name>
    <name evidence="6" type="ORF">CELE_T07H3.4</name>
    <name evidence="8" type="ORF">T07H3.4</name>
</gene>
<dbReference type="SMR" id="O76608"/>
<dbReference type="CTD" id="188250"/>
<evidence type="ECO:0000256" key="3">
    <source>
        <dbReference type="SAM" id="SignalP"/>
    </source>
</evidence>
<dbReference type="Gene3D" id="3.10.100.10">
    <property type="entry name" value="Mannose-Binding Protein A, subunit A"/>
    <property type="match status" value="2"/>
</dbReference>
<feature type="chain" id="PRO_5005692324" evidence="3">
    <location>
        <begin position="18"/>
        <end position="421"/>
    </location>
</feature>
<reference evidence="6 7" key="1">
    <citation type="journal article" date="1998" name="Science">
        <title>Genome sequence of the nematode C. elegans: a platform for investigating biology.</title>
        <authorList>
            <consortium name="The C. elegans sequencing consortium"/>
            <person name="Sulson J.E."/>
            <person name="Waterston R."/>
        </authorList>
    </citation>
    <scope>NUCLEOTIDE SEQUENCE [LARGE SCALE GENOMIC DNA]</scope>
    <source>
        <strain evidence="6 7">Bristol N2</strain>
    </source>
</reference>
<dbReference type="PhylomeDB" id="O76608"/>
<dbReference type="InterPro" id="IPR035914">
    <property type="entry name" value="Sperma_CUB_dom_sf"/>
</dbReference>
<evidence type="ECO:0000259" key="4">
    <source>
        <dbReference type="PROSITE" id="PS01180"/>
    </source>
</evidence>
<accession>O76608</accession>
<dbReference type="SUPFAM" id="SSF56436">
    <property type="entry name" value="C-type lectin-like"/>
    <property type="match status" value="2"/>
</dbReference>
<dbReference type="Proteomes" id="UP000001940">
    <property type="component" value="Chromosome II"/>
</dbReference>
<dbReference type="PROSITE" id="PS50041">
    <property type="entry name" value="C_TYPE_LECTIN_2"/>
    <property type="match status" value="2"/>
</dbReference>
<evidence type="ECO:0000313" key="8">
    <source>
        <dbReference type="WormBase" id="T07H3.4"/>
    </source>
</evidence>
<feature type="domain" description="C-type lectin" evidence="5">
    <location>
        <begin position="165"/>
        <end position="284"/>
    </location>
</feature>
<dbReference type="PROSITE" id="PS01180">
    <property type="entry name" value="CUB"/>
    <property type="match status" value="1"/>
</dbReference>
<dbReference type="PaxDb" id="6239-T07H3.4"/>
<dbReference type="STRING" id="6239.T07H3.4.1"/>
<dbReference type="HOGENOM" id="CLU_037161_0_0_1"/>
<dbReference type="SMART" id="SM00034">
    <property type="entry name" value="CLECT"/>
    <property type="match status" value="2"/>
</dbReference>
<dbReference type="PANTHER" id="PTHR22991:SF44">
    <property type="entry name" value="C-TYPE LECTIN-RELATED"/>
    <property type="match status" value="1"/>
</dbReference>